<reference evidence="4 5" key="1">
    <citation type="submission" date="2016-10" db="EMBL/GenBank/DDBJ databases">
        <authorList>
            <person name="de Groot N.N."/>
        </authorList>
    </citation>
    <scope>NUCLEOTIDE SEQUENCE [LARGE SCALE GENOMIC DNA]</scope>
    <source>
        <strain evidence="4 5">DSM 28286</strain>
    </source>
</reference>
<dbReference type="Pfam" id="PF00128">
    <property type="entry name" value="Alpha-amylase"/>
    <property type="match status" value="1"/>
</dbReference>
<keyword evidence="5" id="KW-1185">Reference proteome</keyword>
<gene>
    <name evidence="4" type="ORF">SAMN05444277_106208</name>
</gene>
<protein>
    <submittedName>
        <fullName evidence="4">Glycosidase</fullName>
    </submittedName>
</protein>
<dbReference type="CDD" id="cd11340">
    <property type="entry name" value="AmyAc_bac_CMD_like_3"/>
    <property type="match status" value="1"/>
</dbReference>
<dbReference type="GO" id="GO:0005975">
    <property type="term" value="P:carbohydrate metabolic process"/>
    <property type="evidence" value="ECO:0007669"/>
    <property type="project" value="InterPro"/>
</dbReference>
<organism evidence="4 5">
    <name type="scientific">Parafilimonas terrae</name>
    <dbReference type="NCBI Taxonomy" id="1465490"/>
    <lineage>
        <taxon>Bacteria</taxon>
        <taxon>Pseudomonadati</taxon>
        <taxon>Bacteroidota</taxon>
        <taxon>Chitinophagia</taxon>
        <taxon>Chitinophagales</taxon>
        <taxon>Chitinophagaceae</taxon>
        <taxon>Parafilimonas</taxon>
    </lineage>
</organism>
<dbReference type="PANTHER" id="PTHR10357">
    <property type="entry name" value="ALPHA-AMYLASE FAMILY MEMBER"/>
    <property type="match status" value="1"/>
</dbReference>
<name>A0A1I5WIC1_9BACT</name>
<dbReference type="Gene3D" id="3.20.20.80">
    <property type="entry name" value="Glycosidases"/>
    <property type="match status" value="1"/>
</dbReference>
<evidence type="ECO:0000259" key="3">
    <source>
        <dbReference type="SMART" id="SM00642"/>
    </source>
</evidence>
<dbReference type="SUPFAM" id="SSF51011">
    <property type="entry name" value="Glycosyl hydrolase domain"/>
    <property type="match status" value="1"/>
</dbReference>
<dbReference type="InterPro" id="IPR017853">
    <property type="entry name" value="GH"/>
</dbReference>
<dbReference type="InterPro" id="IPR013780">
    <property type="entry name" value="Glyco_hydro_b"/>
</dbReference>
<dbReference type="InterPro" id="IPR015171">
    <property type="entry name" value="Cyc-maltodext_N"/>
</dbReference>
<dbReference type="Pfam" id="PF10438">
    <property type="entry name" value="Cyc-maltodext_C"/>
    <property type="match status" value="1"/>
</dbReference>
<dbReference type="PANTHER" id="PTHR10357:SF210">
    <property type="entry name" value="MALTODEXTRIN GLUCOSIDASE"/>
    <property type="match status" value="1"/>
</dbReference>
<proteinExistence type="predicted"/>
<dbReference type="Gene3D" id="2.60.40.1180">
    <property type="entry name" value="Golgi alpha-mannosidase II"/>
    <property type="match status" value="1"/>
</dbReference>
<dbReference type="GO" id="GO:0016798">
    <property type="term" value="F:hydrolase activity, acting on glycosyl bonds"/>
    <property type="evidence" value="ECO:0007669"/>
    <property type="project" value="UniProtKB-KW"/>
</dbReference>
<dbReference type="SMART" id="SM00642">
    <property type="entry name" value="Aamy"/>
    <property type="match status" value="1"/>
</dbReference>
<dbReference type="EMBL" id="FOXQ01000006">
    <property type="protein sequence ID" value="SFQ19419.1"/>
    <property type="molecule type" value="Genomic_DNA"/>
</dbReference>
<dbReference type="SUPFAM" id="SSF51445">
    <property type="entry name" value="(Trans)glycosidases"/>
    <property type="match status" value="1"/>
</dbReference>
<dbReference type="SUPFAM" id="SSF81296">
    <property type="entry name" value="E set domains"/>
    <property type="match status" value="1"/>
</dbReference>
<dbReference type="InterPro" id="IPR006047">
    <property type="entry name" value="GH13_cat_dom"/>
</dbReference>
<feature type="domain" description="Glycosyl hydrolase family 13 catalytic" evidence="3">
    <location>
        <begin position="162"/>
        <end position="559"/>
    </location>
</feature>
<dbReference type="AlphaFoldDB" id="A0A1I5WIC1"/>
<evidence type="ECO:0000313" key="4">
    <source>
        <dbReference type="EMBL" id="SFQ19419.1"/>
    </source>
</evidence>
<evidence type="ECO:0000313" key="5">
    <source>
        <dbReference type="Proteomes" id="UP000199031"/>
    </source>
</evidence>
<accession>A0A1I5WIC1</accession>
<evidence type="ECO:0000256" key="2">
    <source>
        <dbReference type="ARBA" id="ARBA00023295"/>
    </source>
</evidence>
<keyword evidence="2 4" id="KW-0326">Glycosidase</keyword>
<dbReference type="InterPro" id="IPR019492">
    <property type="entry name" value="Cyclo-malto-dextrinase_C"/>
</dbReference>
<sequence>MTLLFMKRQMTGLYNHSFLINLIFIMNKLFVFLFIGFVCCASLSAQTIDVYPTHWWAGMKNPELQLMIHSTNIADRIPMIKMTEAGMRLADGITLKRIERVENPNYIFFDLVIDKDAKPGKRIFNFGEGKRKISINYELKERRQGNGTAYAQGVTSSDFVYLLMPDRFSNGDTTNDRIAGMKDQSLNRDSIFLRHGGDLQGVINHLDYLKDMGVTTLWMTPVIENDMPNRTEHGYAFTNHYKIEPRIGGEKAYLQLSDKLHKRGMKLIQDAVYNHVGLYNFFVQDMPSKDWLHQWPEFTQTSYRDQPLFDPHAAESDKKRTSDGWFTQQMPDLNQSNPLVANFLIQHAIYSVEEFGVDGWRIDTYIYNDLDFMNRCNKALTDEYPHITMFGEAWVHGTASEAYFAENNINTPFKSNLQGITDFQCLFYGIQPAVNEPFGWTDGVNKLYTTLSNDFLYKDPTRNVIFLDNHDLSRWYSVVNENLQKDKMGFVWLLTCRGIPQMYYGDEVLMKGITNPDGWVRLDFPGGWSGDSVNAFTGRNLKADQLSVQSLIKTLANFRKNSSALKTGKLMQYLPVDGLYVYFRYDENQTIMIVLNTSDKQQTIDFSKYTERTSGFTNAINIFDNTINATSSPILLEANTSLVLELKK</sequence>
<dbReference type="Proteomes" id="UP000199031">
    <property type="component" value="Unassembled WGS sequence"/>
</dbReference>
<dbReference type="Pfam" id="PF09087">
    <property type="entry name" value="Cyc-maltodext_N"/>
    <property type="match status" value="1"/>
</dbReference>
<dbReference type="InterPro" id="IPR014756">
    <property type="entry name" value="Ig_E-set"/>
</dbReference>
<dbReference type="STRING" id="1465490.SAMN05444277_106208"/>
<dbReference type="Gene3D" id="2.60.40.10">
    <property type="entry name" value="Immunoglobulins"/>
    <property type="match status" value="1"/>
</dbReference>
<evidence type="ECO:0000256" key="1">
    <source>
        <dbReference type="ARBA" id="ARBA00022801"/>
    </source>
</evidence>
<keyword evidence="1" id="KW-0378">Hydrolase</keyword>
<dbReference type="InterPro" id="IPR013783">
    <property type="entry name" value="Ig-like_fold"/>
</dbReference>